<sequence length="109" mass="11271">MSDALTFAEMAGPLAALRVLAADFGELPAPTVSVSAVFPNRLELAFHSGFADFERWREALGIAPANVGYRVLDNGRTGVVRVLVPCGGAELELVGYADISPAVLVGGAA</sequence>
<name>A0ABV3JPS0_STRON</name>
<dbReference type="RefSeq" id="WP_109280972.1">
    <property type="nucleotide sequence ID" value="NZ_JBFAUK010000001.1"/>
</dbReference>
<dbReference type="Proteomes" id="UP001552594">
    <property type="component" value="Unassembled WGS sequence"/>
</dbReference>
<proteinExistence type="predicted"/>
<gene>
    <name evidence="1" type="ORF">AB0L16_00195</name>
</gene>
<evidence type="ECO:0000313" key="2">
    <source>
        <dbReference type="Proteomes" id="UP001552594"/>
    </source>
</evidence>
<organism evidence="1 2">
    <name type="scientific">Streptomyces orinoci</name>
    <name type="common">Streptoverticillium orinoci</name>
    <dbReference type="NCBI Taxonomy" id="67339"/>
    <lineage>
        <taxon>Bacteria</taxon>
        <taxon>Bacillati</taxon>
        <taxon>Actinomycetota</taxon>
        <taxon>Actinomycetes</taxon>
        <taxon>Kitasatosporales</taxon>
        <taxon>Streptomycetaceae</taxon>
        <taxon>Streptomyces</taxon>
    </lineage>
</organism>
<accession>A0ABV3JPS0</accession>
<comment type="caution">
    <text evidence="1">The sequence shown here is derived from an EMBL/GenBank/DDBJ whole genome shotgun (WGS) entry which is preliminary data.</text>
</comment>
<evidence type="ECO:0000313" key="1">
    <source>
        <dbReference type="EMBL" id="MEV5504891.1"/>
    </source>
</evidence>
<dbReference type="EMBL" id="JBFAUK010000001">
    <property type="protein sequence ID" value="MEV5504891.1"/>
    <property type="molecule type" value="Genomic_DNA"/>
</dbReference>
<protein>
    <submittedName>
        <fullName evidence="1">Uncharacterized protein</fullName>
    </submittedName>
</protein>
<keyword evidence="2" id="KW-1185">Reference proteome</keyword>
<reference evidence="1 2" key="1">
    <citation type="submission" date="2024-06" db="EMBL/GenBank/DDBJ databases">
        <title>The Natural Products Discovery Center: Release of the First 8490 Sequenced Strains for Exploring Actinobacteria Biosynthetic Diversity.</title>
        <authorList>
            <person name="Kalkreuter E."/>
            <person name="Kautsar S.A."/>
            <person name="Yang D."/>
            <person name="Bader C.D."/>
            <person name="Teijaro C.N."/>
            <person name="Fluegel L."/>
            <person name="Davis C.M."/>
            <person name="Simpson J.R."/>
            <person name="Lauterbach L."/>
            <person name="Steele A.D."/>
            <person name="Gui C."/>
            <person name="Meng S."/>
            <person name="Li G."/>
            <person name="Viehrig K."/>
            <person name="Ye F."/>
            <person name="Su P."/>
            <person name="Kiefer A.F."/>
            <person name="Nichols A."/>
            <person name="Cepeda A.J."/>
            <person name="Yan W."/>
            <person name="Fan B."/>
            <person name="Jiang Y."/>
            <person name="Adhikari A."/>
            <person name="Zheng C.-J."/>
            <person name="Schuster L."/>
            <person name="Cowan T.M."/>
            <person name="Smanski M.J."/>
            <person name="Chevrette M.G."/>
            <person name="De Carvalho L.P.S."/>
            <person name="Shen B."/>
        </authorList>
    </citation>
    <scope>NUCLEOTIDE SEQUENCE [LARGE SCALE GENOMIC DNA]</scope>
    <source>
        <strain evidence="1 2">NPDC052347</strain>
    </source>
</reference>